<protein>
    <recommendedName>
        <fullName evidence="3">HPt domain-containing protein</fullName>
    </recommendedName>
</protein>
<evidence type="ECO:0000313" key="5">
    <source>
        <dbReference type="EMBL" id="CAE0834864.1"/>
    </source>
</evidence>
<dbReference type="InterPro" id="IPR008207">
    <property type="entry name" value="Sig_transdc_His_kin_Hpt_dom"/>
</dbReference>
<dbReference type="GO" id="GO:0000160">
    <property type="term" value="P:phosphorelay signal transduction system"/>
    <property type="evidence" value="ECO:0007669"/>
    <property type="project" value="InterPro"/>
</dbReference>
<proteinExistence type="predicted"/>
<evidence type="ECO:0000259" key="3">
    <source>
        <dbReference type="PROSITE" id="PS50894"/>
    </source>
</evidence>
<dbReference type="EMBL" id="HBJA01134324">
    <property type="protein sequence ID" value="CAE0834864.1"/>
    <property type="molecule type" value="Transcribed_RNA"/>
</dbReference>
<reference evidence="5" key="1">
    <citation type="submission" date="2021-01" db="EMBL/GenBank/DDBJ databases">
        <authorList>
            <person name="Corre E."/>
            <person name="Pelletier E."/>
            <person name="Niang G."/>
            <person name="Scheremetjew M."/>
            <person name="Finn R."/>
            <person name="Kale V."/>
            <person name="Holt S."/>
            <person name="Cochrane G."/>
            <person name="Meng A."/>
            <person name="Brown T."/>
            <person name="Cohen L."/>
        </authorList>
    </citation>
    <scope>NUCLEOTIDE SEQUENCE</scope>
    <source>
        <strain evidence="5">CCMP1594</strain>
    </source>
</reference>
<organism evidence="5">
    <name type="scientific">Eutreptiella gymnastica</name>
    <dbReference type="NCBI Taxonomy" id="73025"/>
    <lineage>
        <taxon>Eukaryota</taxon>
        <taxon>Discoba</taxon>
        <taxon>Euglenozoa</taxon>
        <taxon>Euglenida</taxon>
        <taxon>Spirocuta</taxon>
        <taxon>Euglenophyceae</taxon>
        <taxon>Eutreptiales</taxon>
        <taxon>Eutreptiaceae</taxon>
        <taxon>Eutreptiella</taxon>
    </lineage>
</organism>
<accession>A0A6T2J3F1</accession>
<feature type="modified residue" description="Phosphohistidine" evidence="1">
    <location>
        <position position="107"/>
    </location>
</feature>
<dbReference type="InterPro" id="IPR036641">
    <property type="entry name" value="HPT_dom_sf"/>
</dbReference>
<dbReference type="PROSITE" id="PS50894">
    <property type="entry name" value="HPT"/>
    <property type="match status" value="1"/>
</dbReference>
<sequence>MGCGNSTAAEPESKPAPQGGAIPQNRTAQEKMNVPAGQMTVDNAFQQLGLGEKPVINESMAMDQVNDNVELLQDLNNMLFDAIKKDCAEINRSYSESDYFRLWKAAHSLKGAMSNLGIMRYAAVCKAIEECGKSLEAAVAAARAAAGDAPTEDDNLEKKLEDERHKLGVYIELLAQQETEYRQHYAAFEKRVLEAAPKKQ</sequence>
<feature type="domain" description="HPt" evidence="3">
    <location>
        <begin position="68"/>
        <end position="174"/>
    </location>
</feature>
<dbReference type="AlphaFoldDB" id="A0A6T2J3F1"/>
<evidence type="ECO:0000256" key="2">
    <source>
        <dbReference type="SAM" id="MobiDB-lite"/>
    </source>
</evidence>
<feature type="region of interest" description="Disordered" evidence="2">
    <location>
        <begin position="1"/>
        <end position="25"/>
    </location>
</feature>
<dbReference type="EMBL" id="HBJA01134328">
    <property type="protein sequence ID" value="CAE0834868.1"/>
    <property type="molecule type" value="Transcribed_RNA"/>
</dbReference>
<dbReference type="SUPFAM" id="SSF47226">
    <property type="entry name" value="Histidine-containing phosphotransfer domain, HPT domain"/>
    <property type="match status" value="1"/>
</dbReference>
<dbReference type="Gene3D" id="1.20.120.160">
    <property type="entry name" value="HPT domain"/>
    <property type="match status" value="1"/>
</dbReference>
<evidence type="ECO:0000256" key="1">
    <source>
        <dbReference type="PROSITE-ProRule" id="PRU00110"/>
    </source>
</evidence>
<dbReference type="EMBL" id="HBJA01134323">
    <property type="protein sequence ID" value="CAE0834863.1"/>
    <property type="molecule type" value="Transcribed_RNA"/>
</dbReference>
<evidence type="ECO:0000313" key="6">
    <source>
        <dbReference type="EMBL" id="CAE0834868.1"/>
    </source>
</evidence>
<evidence type="ECO:0000313" key="4">
    <source>
        <dbReference type="EMBL" id="CAE0834863.1"/>
    </source>
</evidence>
<keyword evidence="1" id="KW-0597">Phosphoprotein</keyword>
<name>A0A6T2J3F1_9EUGL</name>
<gene>
    <name evidence="4" type="ORF">EGYM00163_LOCUS46167</name>
    <name evidence="5" type="ORF">EGYM00163_LOCUS46168</name>
    <name evidence="6" type="ORF">EGYM00163_LOCUS46172</name>
</gene>
<dbReference type="Pfam" id="PF01627">
    <property type="entry name" value="Hpt"/>
    <property type="match status" value="1"/>
</dbReference>